<gene>
    <name evidence="1" type="ORF">AVEN_50019_1</name>
</gene>
<reference evidence="1 2" key="1">
    <citation type="journal article" date="2019" name="Sci. Rep.">
        <title>Orb-weaving spider Araneus ventricosus genome elucidates the spidroin gene catalogue.</title>
        <authorList>
            <person name="Kono N."/>
            <person name="Nakamura H."/>
            <person name="Ohtoshi R."/>
            <person name="Moran D.A.P."/>
            <person name="Shinohara A."/>
            <person name="Yoshida Y."/>
            <person name="Fujiwara M."/>
            <person name="Mori M."/>
            <person name="Tomita M."/>
            <person name="Arakawa K."/>
        </authorList>
    </citation>
    <scope>NUCLEOTIDE SEQUENCE [LARGE SCALE GENOMIC DNA]</scope>
</reference>
<keyword evidence="2" id="KW-1185">Reference proteome</keyword>
<dbReference type="EMBL" id="BGPR01000283">
    <property type="protein sequence ID" value="GBM10306.1"/>
    <property type="molecule type" value="Genomic_DNA"/>
</dbReference>
<comment type="caution">
    <text evidence="1">The sequence shown here is derived from an EMBL/GenBank/DDBJ whole genome shotgun (WGS) entry which is preliminary data.</text>
</comment>
<accession>A0A4Y2D2G1</accession>
<proteinExistence type="predicted"/>
<dbReference type="AlphaFoldDB" id="A0A4Y2D2G1"/>
<organism evidence="1 2">
    <name type="scientific">Araneus ventricosus</name>
    <name type="common">Orbweaver spider</name>
    <name type="synonym">Epeira ventricosa</name>
    <dbReference type="NCBI Taxonomy" id="182803"/>
    <lineage>
        <taxon>Eukaryota</taxon>
        <taxon>Metazoa</taxon>
        <taxon>Ecdysozoa</taxon>
        <taxon>Arthropoda</taxon>
        <taxon>Chelicerata</taxon>
        <taxon>Arachnida</taxon>
        <taxon>Araneae</taxon>
        <taxon>Araneomorphae</taxon>
        <taxon>Entelegynae</taxon>
        <taxon>Araneoidea</taxon>
        <taxon>Araneidae</taxon>
        <taxon>Araneus</taxon>
    </lineage>
</organism>
<protein>
    <submittedName>
        <fullName evidence="1">Uncharacterized protein</fullName>
    </submittedName>
</protein>
<dbReference type="Proteomes" id="UP000499080">
    <property type="component" value="Unassembled WGS sequence"/>
</dbReference>
<dbReference type="OrthoDB" id="10040891at2759"/>
<evidence type="ECO:0000313" key="2">
    <source>
        <dbReference type="Proteomes" id="UP000499080"/>
    </source>
</evidence>
<evidence type="ECO:0000313" key="1">
    <source>
        <dbReference type="EMBL" id="GBM10306.1"/>
    </source>
</evidence>
<sequence length="102" mass="12147">MLREMNSIPEFQLTETQYALLRQRMRSLYEHIRHHPALHQRYLWVGKGRPDIDPDIGTSLQPVRQTGESREVKLALKRKLRRAPSQEICKTDRQWGKQINNT</sequence>
<name>A0A4Y2D2G1_ARAVE</name>